<evidence type="ECO:0000256" key="1">
    <source>
        <dbReference type="ARBA" id="ARBA00022737"/>
    </source>
</evidence>
<evidence type="ECO:0000313" key="4">
    <source>
        <dbReference type="EMBL" id="NLR77375.1"/>
    </source>
</evidence>
<evidence type="ECO:0000256" key="3">
    <source>
        <dbReference type="PROSITE-ProRule" id="PRU00023"/>
    </source>
</evidence>
<keyword evidence="5" id="KW-1185">Reference proteome</keyword>
<protein>
    <submittedName>
        <fullName evidence="4">Ankyrin repeat domain-containing protein</fullName>
    </submittedName>
</protein>
<dbReference type="InterPro" id="IPR002110">
    <property type="entry name" value="Ankyrin_rpt"/>
</dbReference>
<feature type="repeat" description="ANK" evidence="3">
    <location>
        <begin position="30"/>
        <end position="62"/>
    </location>
</feature>
<dbReference type="SMART" id="SM00248">
    <property type="entry name" value="ANK"/>
    <property type="match status" value="2"/>
</dbReference>
<dbReference type="Pfam" id="PF12796">
    <property type="entry name" value="Ank_2"/>
    <property type="match status" value="1"/>
</dbReference>
<gene>
    <name evidence="4" type="ORF">HGH91_01995</name>
</gene>
<sequence length="154" mass="17024">MLNSYIFDGNLEMVKRHFHTTIVNTPAEEGGMHPIQVAIEGGHPDVVDFLIRIGADVNLEVYAGWTPLHHALDLAIDGMIQCNLDRPTPEIMKIIDLLIQAGADPVKQVSGGETALELLNSYSANQEGFDELLGFFREVVPGIDSKIQFRKGER</sequence>
<dbReference type="AlphaFoldDB" id="A0A847SEJ2"/>
<evidence type="ECO:0000256" key="2">
    <source>
        <dbReference type="ARBA" id="ARBA00023043"/>
    </source>
</evidence>
<comment type="caution">
    <text evidence="4">The sequence shown here is derived from an EMBL/GenBank/DDBJ whole genome shotgun (WGS) entry which is preliminary data.</text>
</comment>
<keyword evidence="1" id="KW-0677">Repeat</keyword>
<name>A0A847SEJ2_9BACT</name>
<dbReference type="EMBL" id="JABAHZ010000001">
    <property type="protein sequence ID" value="NLR77375.1"/>
    <property type="molecule type" value="Genomic_DNA"/>
</dbReference>
<reference evidence="4 5" key="1">
    <citation type="submission" date="2020-04" db="EMBL/GenBank/DDBJ databases">
        <authorList>
            <person name="Yin C."/>
        </authorList>
    </citation>
    <scope>NUCLEOTIDE SEQUENCE [LARGE SCALE GENOMIC DNA]</scope>
    <source>
        <strain evidence="4 5">Ak56</strain>
    </source>
</reference>
<dbReference type="PROSITE" id="PS50297">
    <property type="entry name" value="ANK_REP_REGION"/>
    <property type="match status" value="1"/>
</dbReference>
<dbReference type="RefSeq" id="WP_168736781.1">
    <property type="nucleotide sequence ID" value="NZ_JABAHZ010000001.1"/>
</dbReference>
<proteinExistence type="predicted"/>
<dbReference type="SUPFAM" id="SSF48403">
    <property type="entry name" value="Ankyrin repeat"/>
    <property type="match status" value="1"/>
</dbReference>
<organism evidence="4 5">
    <name type="scientific">Chitinophaga eiseniae</name>
    <dbReference type="NCBI Taxonomy" id="634771"/>
    <lineage>
        <taxon>Bacteria</taxon>
        <taxon>Pseudomonadati</taxon>
        <taxon>Bacteroidota</taxon>
        <taxon>Chitinophagia</taxon>
        <taxon>Chitinophagales</taxon>
        <taxon>Chitinophagaceae</taxon>
        <taxon>Chitinophaga</taxon>
    </lineage>
</organism>
<dbReference type="Proteomes" id="UP000552864">
    <property type="component" value="Unassembled WGS sequence"/>
</dbReference>
<evidence type="ECO:0000313" key="5">
    <source>
        <dbReference type="Proteomes" id="UP000552864"/>
    </source>
</evidence>
<dbReference type="PROSITE" id="PS50088">
    <property type="entry name" value="ANK_REPEAT"/>
    <property type="match status" value="1"/>
</dbReference>
<dbReference type="Gene3D" id="1.25.40.20">
    <property type="entry name" value="Ankyrin repeat-containing domain"/>
    <property type="match status" value="1"/>
</dbReference>
<accession>A0A847SEJ2</accession>
<dbReference type="InterPro" id="IPR036770">
    <property type="entry name" value="Ankyrin_rpt-contain_sf"/>
</dbReference>
<keyword evidence="2 3" id="KW-0040">ANK repeat</keyword>
<dbReference type="PANTHER" id="PTHR24171">
    <property type="entry name" value="ANKYRIN REPEAT DOMAIN-CONTAINING PROTEIN 39-RELATED"/>
    <property type="match status" value="1"/>
</dbReference>